<accession>A0A388T0V8</accession>
<dbReference type="PIRSF" id="PIRSF001439">
    <property type="entry name" value="CryM"/>
    <property type="match status" value="1"/>
</dbReference>
<proteinExistence type="predicted"/>
<comment type="caution">
    <text evidence="1">The sequence shown here is derived from an EMBL/GenBank/DDBJ whole genome shotgun (WGS) entry which is preliminary data.</text>
</comment>
<dbReference type="InterPro" id="IPR003462">
    <property type="entry name" value="ODC_Mu_crystall"/>
</dbReference>
<name>A0A388T0V8_9ACTN</name>
<sequence length="342" mass="35859">MRILNRDDVAAALTDREPAVLDAVRAAYLLHGQGRTRVPFSGFLRPPEPAGSRIISLPAYLGGPEPVMGMKWISSFPRNVDGGLQRASSVLVLNDLRTGYPIALLEGSRISASRTAASAALASAALHGACAVRTAALIGCGTINQRVLAFLARVHPELEAVLLHDAVPDRAEVLAAELRVLHPGIAFRTGDAAAALSARTVSVATTDSGYWLDLASHPHRPDGQVILHLSLRDLSTASVLAARNVVDDTEHAVREHTSLHMAEQETGNRDFVHAEIASVLDGSVRPDTAGTTVFSPFGLGILDLAVAREVLGSAIRAGLGTEIGGFAPGSHRVTAAMAEKSA</sequence>
<organism evidence="1 2">
    <name type="scientific">Streptomyces spongiicola</name>
    <dbReference type="NCBI Taxonomy" id="1690221"/>
    <lineage>
        <taxon>Bacteria</taxon>
        <taxon>Bacillati</taxon>
        <taxon>Actinomycetota</taxon>
        <taxon>Actinomycetes</taxon>
        <taxon>Kitasatosporales</taxon>
        <taxon>Streptomycetaceae</taxon>
        <taxon>Streptomyces</taxon>
    </lineage>
</organism>
<dbReference type="EMBL" id="BGZL01000011">
    <property type="protein sequence ID" value="GBQ02568.1"/>
    <property type="molecule type" value="Genomic_DNA"/>
</dbReference>
<gene>
    <name evidence="1" type="ORF">SSP531S_40270</name>
</gene>
<evidence type="ECO:0000313" key="1">
    <source>
        <dbReference type="EMBL" id="GBQ02568.1"/>
    </source>
</evidence>
<dbReference type="GO" id="GO:0005737">
    <property type="term" value="C:cytoplasm"/>
    <property type="evidence" value="ECO:0007669"/>
    <property type="project" value="TreeGrafter"/>
</dbReference>
<dbReference type="Gene3D" id="3.30.1780.10">
    <property type="entry name" value="ornithine cyclodeaminase, domain 1"/>
    <property type="match status" value="1"/>
</dbReference>
<dbReference type="NCBIfam" id="TIGR03944">
    <property type="entry name" value="dehyd_SbnB_fam"/>
    <property type="match status" value="1"/>
</dbReference>
<dbReference type="GO" id="GO:0016639">
    <property type="term" value="F:oxidoreductase activity, acting on the CH-NH2 group of donors, NAD or NADP as acceptor"/>
    <property type="evidence" value="ECO:0007669"/>
    <property type="project" value="InterPro"/>
</dbReference>
<dbReference type="Pfam" id="PF02423">
    <property type="entry name" value="OCD_Mu_crystall"/>
    <property type="match status" value="1"/>
</dbReference>
<dbReference type="Gene3D" id="3.40.50.720">
    <property type="entry name" value="NAD(P)-binding Rossmann-like Domain"/>
    <property type="match status" value="1"/>
</dbReference>
<dbReference type="RefSeq" id="WP_116428253.1">
    <property type="nucleotide sequence ID" value="NZ_BGZL01000011.1"/>
</dbReference>
<dbReference type="PANTHER" id="PTHR13812:SF19">
    <property type="entry name" value="KETIMINE REDUCTASE MU-CRYSTALLIN"/>
    <property type="match status" value="1"/>
</dbReference>
<protein>
    <submittedName>
        <fullName evidence="1">2,3-diaminopropionate biosynthesis protein SbnB</fullName>
    </submittedName>
</protein>
<dbReference type="InterPro" id="IPR023401">
    <property type="entry name" value="ODC_N"/>
</dbReference>
<dbReference type="InterPro" id="IPR023866">
    <property type="entry name" value="SbnB"/>
</dbReference>
<dbReference type="SUPFAM" id="SSF51735">
    <property type="entry name" value="NAD(P)-binding Rossmann-fold domains"/>
    <property type="match status" value="1"/>
</dbReference>
<dbReference type="PANTHER" id="PTHR13812">
    <property type="entry name" value="KETIMINE REDUCTASE MU-CRYSTALLIN"/>
    <property type="match status" value="1"/>
</dbReference>
<reference evidence="1 2" key="1">
    <citation type="submission" date="2018-07" db="EMBL/GenBank/DDBJ databases">
        <title>Whole Genome Shotgun Sequence of Streptomyces spongiicola strain 531S.</title>
        <authorList>
            <person name="Dohra H."/>
            <person name="Kodani S."/>
        </authorList>
    </citation>
    <scope>NUCLEOTIDE SEQUENCE [LARGE SCALE GENOMIC DNA]</scope>
    <source>
        <strain evidence="1 2">531S</strain>
    </source>
</reference>
<dbReference type="InterPro" id="IPR036291">
    <property type="entry name" value="NAD(P)-bd_dom_sf"/>
</dbReference>
<dbReference type="GO" id="GO:0019290">
    <property type="term" value="P:siderophore biosynthetic process"/>
    <property type="evidence" value="ECO:0007669"/>
    <property type="project" value="InterPro"/>
</dbReference>
<dbReference type="AlphaFoldDB" id="A0A388T0V8"/>
<dbReference type="Proteomes" id="UP000265354">
    <property type="component" value="Unassembled WGS sequence"/>
</dbReference>
<evidence type="ECO:0000313" key="2">
    <source>
        <dbReference type="Proteomes" id="UP000265354"/>
    </source>
</evidence>